<dbReference type="PROSITE" id="PS50076">
    <property type="entry name" value="DNAJ_2"/>
    <property type="match status" value="1"/>
</dbReference>
<dbReference type="PANTHER" id="PTHR14021:SF15">
    <property type="entry name" value="IRON-SULFUR CLUSTER CO-CHAPERONE PROTEIN HSCB"/>
    <property type="match status" value="1"/>
</dbReference>
<gene>
    <name evidence="5" type="ORF">BT63DRAFT_420289</name>
</gene>
<dbReference type="Proteomes" id="UP000799302">
    <property type="component" value="Unassembled WGS sequence"/>
</dbReference>
<dbReference type="AlphaFoldDB" id="A0A6A6URZ0"/>
<dbReference type="SMART" id="SM00271">
    <property type="entry name" value="DnaJ"/>
    <property type="match status" value="1"/>
</dbReference>
<dbReference type="InterPro" id="IPR001623">
    <property type="entry name" value="DnaJ_domain"/>
</dbReference>
<dbReference type="GO" id="GO:0051259">
    <property type="term" value="P:protein complex oligomerization"/>
    <property type="evidence" value="ECO:0007669"/>
    <property type="project" value="InterPro"/>
</dbReference>
<keyword evidence="6" id="KW-1185">Reference proteome</keyword>
<keyword evidence="2" id="KW-0143">Chaperone</keyword>
<dbReference type="InterPro" id="IPR009073">
    <property type="entry name" value="HscB_oligo_C"/>
</dbReference>
<evidence type="ECO:0000259" key="4">
    <source>
        <dbReference type="PROSITE" id="PS50076"/>
    </source>
</evidence>
<evidence type="ECO:0000313" key="5">
    <source>
        <dbReference type="EMBL" id="KAF2675055.1"/>
    </source>
</evidence>
<dbReference type="GO" id="GO:0001671">
    <property type="term" value="F:ATPase activator activity"/>
    <property type="evidence" value="ECO:0007669"/>
    <property type="project" value="InterPro"/>
</dbReference>
<protein>
    <submittedName>
        <fullName evidence="5">Co-chaperone Hsc20</fullName>
    </submittedName>
</protein>
<dbReference type="PANTHER" id="PTHR14021">
    <property type="entry name" value="IRON-SULFUR CLUSTER CO-CHAPERONE PROTEIN HSCB"/>
    <property type="match status" value="1"/>
</dbReference>
<dbReference type="Pfam" id="PF07743">
    <property type="entry name" value="HSCB_C"/>
    <property type="match status" value="1"/>
</dbReference>
<reference evidence="5" key="1">
    <citation type="journal article" date="2020" name="Stud. Mycol.">
        <title>101 Dothideomycetes genomes: a test case for predicting lifestyles and emergence of pathogens.</title>
        <authorList>
            <person name="Haridas S."/>
            <person name="Albert R."/>
            <person name="Binder M."/>
            <person name="Bloem J."/>
            <person name="Labutti K."/>
            <person name="Salamov A."/>
            <person name="Andreopoulos B."/>
            <person name="Baker S."/>
            <person name="Barry K."/>
            <person name="Bills G."/>
            <person name="Bluhm B."/>
            <person name="Cannon C."/>
            <person name="Castanera R."/>
            <person name="Culley D."/>
            <person name="Daum C."/>
            <person name="Ezra D."/>
            <person name="Gonzalez J."/>
            <person name="Henrissat B."/>
            <person name="Kuo A."/>
            <person name="Liang C."/>
            <person name="Lipzen A."/>
            <person name="Lutzoni F."/>
            <person name="Magnuson J."/>
            <person name="Mondo S."/>
            <person name="Nolan M."/>
            <person name="Ohm R."/>
            <person name="Pangilinan J."/>
            <person name="Park H.-J."/>
            <person name="Ramirez L."/>
            <person name="Alfaro M."/>
            <person name="Sun H."/>
            <person name="Tritt A."/>
            <person name="Yoshinaga Y."/>
            <person name="Zwiers L.-H."/>
            <person name="Turgeon B."/>
            <person name="Goodwin S."/>
            <person name="Spatafora J."/>
            <person name="Crous P."/>
            <person name="Grigoriev I."/>
        </authorList>
    </citation>
    <scope>NUCLEOTIDE SEQUENCE</scope>
    <source>
        <strain evidence="5">CBS 115976</strain>
    </source>
</reference>
<feature type="region of interest" description="Disordered" evidence="3">
    <location>
        <begin position="45"/>
        <end position="65"/>
    </location>
</feature>
<accession>A0A6A6URZ0</accession>
<evidence type="ECO:0000256" key="2">
    <source>
        <dbReference type="ARBA" id="ARBA00023186"/>
    </source>
</evidence>
<dbReference type="SUPFAM" id="SSF46565">
    <property type="entry name" value="Chaperone J-domain"/>
    <property type="match status" value="1"/>
</dbReference>
<dbReference type="EMBL" id="MU004230">
    <property type="protein sequence ID" value="KAF2675055.1"/>
    <property type="molecule type" value="Genomic_DNA"/>
</dbReference>
<evidence type="ECO:0000256" key="3">
    <source>
        <dbReference type="SAM" id="MobiDB-lite"/>
    </source>
</evidence>
<dbReference type="SUPFAM" id="SSF47144">
    <property type="entry name" value="HSC20 (HSCB), C-terminal oligomerisation domain"/>
    <property type="match status" value="1"/>
</dbReference>
<proteinExistence type="inferred from homology"/>
<dbReference type="Gene3D" id="1.10.287.110">
    <property type="entry name" value="DnaJ domain"/>
    <property type="match status" value="1"/>
</dbReference>
<evidence type="ECO:0000313" key="6">
    <source>
        <dbReference type="Proteomes" id="UP000799302"/>
    </source>
</evidence>
<sequence>MPSISPAALRVLRAAIEGTPFRPVACQSSRILSRGHIVRYPLQRQQRPYSAAASQHSTPPTRPPDEHFDHLLQNPPKTYYDFFPSLSITGPPPDGPFTIDQAALKRDFIRLQAVAHPDRHPAERRRAAERLSAQINTAFKTLSSPLRRAEYILDLRGARDSADEERVVGDGEGDQETLMEVMEAQQEAEEAADDEEMIREMRRQNDTRMGEVIGQLDDAFEKDDLVRAKKEAVKLSYWDGLEERLRYGSVMH</sequence>
<dbReference type="GO" id="GO:0005739">
    <property type="term" value="C:mitochondrion"/>
    <property type="evidence" value="ECO:0007669"/>
    <property type="project" value="TreeGrafter"/>
</dbReference>
<feature type="compositionally biased region" description="Polar residues" evidence="3">
    <location>
        <begin position="45"/>
        <end position="59"/>
    </location>
</feature>
<organism evidence="5 6">
    <name type="scientific">Microthyrium microscopicum</name>
    <dbReference type="NCBI Taxonomy" id="703497"/>
    <lineage>
        <taxon>Eukaryota</taxon>
        <taxon>Fungi</taxon>
        <taxon>Dikarya</taxon>
        <taxon>Ascomycota</taxon>
        <taxon>Pezizomycotina</taxon>
        <taxon>Dothideomycetes</taxon>
        <taxon>Dothideomycetes incertae sedis</taxon>
        <taxon>Microthyriales</taxon>
        <taxon>Microthyriaceae</taxon>
        <taxon>Microthyrium</taxon>
    </lineage>
</organism>
<dbReference type="InterPro" id="IPR036869">
    <property type="entry name" value="J_dom_sf"/>
</dbReference>
<dbReference type="InterPro" id="IPR036386">
    <property type="entry name" value="HscB_C_sf"/>
</dbReference>
<dbReference type="GO" id="GO:0044571">
    <property type="term" value="P:[2Fe-2S] cluster assembly"/>
    <property type="evidence" value="ECO:0007669"/>
    <property type="project" value="InterPro"/>
</dbReference>
<dbReference type="Gene3D" id="1.20.1280.20">
    <property type="entry name" value="HscB, C-terminal domain"/>
    <property type="match status" value="1"/>
</dbReference>
<comment type="similarity">
    <text evidence="1">Belongs to the HscB family.</text>
</comment>
<feature type="domain" description="J" evidence="4">
    <location>
        <begin position="81"/>
        <end position="157"/>
    </location>
</feature>
<name>A0A6A6URZ0_9PEZI</name>
<dbReference type="InterPro" id="IPR004640">
    <property type="entry name" value="HscB"/>
</dbReference>
<dbReference type="NCBIfam" id="TIGR00714">
    <property type="entry name" value="hscB"/>
    <property type="match status" value="1"/>
</dbReference>
<evidence type="ECO:0000256" key="1">
    <source>
        <dbReference type="ARBA" id="ARBA00010476"/>
    </source>
</evidence>
<dbReference type="OrthoDB" id="448954at2759"/>
<dbReference type="GO" id="GO:0051087">
    <property type="term" value="F:protein-folding chaperone binding"/>
    <property type="evidence" value="ECO:0007669"/>
    <property type="project" value="InterPro"/>
</dbReference>